<dbReference type="Pfam" id="PF13391">
    <property type="entry name" value="HNH_2"/>
    <property type="match status" value="1"/>
</dbReference>
<keyword evidence="4" id="KW-1185">Reference proteome</keyword>
<dbReference type="Pfam" id="PF20277">
    <property type="entry name" value="CTD11"/>
    <property type="match status" value="1"/>
</dbReference>
<organism evidence="3 4">
    <name type="scientific">Cycloclasticus pugetii</name>
    <dbReference type="NCBI Taxonomy" id="34068"/>
    <lineage>
        <taxon>Bacteria</taxon>
        <taxon>Pseudomonadati</taxon>
        <taxon>Pseudomonadota</taxon>
        <taxon>Gammaproteobacteria</taxon>
        <taxon>Thiotrichales</taxon>
        <taxon>Piscirickettsiaceae</taxon>
        <taxon>Cycloclasticus</taxon>
    </lineage>
</organism>
<sequence>MNNKRINYSAAQQTALVTQVSRVCPLCVESLYYKKKGRSYKDYELAHIYPLNPTLEEIKLLKDEERLSDDVNDEKNIIPLCKTCHGRFDTPRTSEEYRHLLAIKKRLIAQTNQEQIWKEYKIEEQISEVITALYGNPDVDLNAEIDFTPKTIDEKLDSTITNLTKRKIKNNVRDYYFFVKQSLSALDQKYDDLSEAISCQVKAYYIKQKSLGITQQDIYENIVAWLNVKTKPKSTEATEILASFYVQNCEVF</sequence>
<feature type="domain" description="ABC-three component systems C-terminal" evidence="2">
    <location>
        <begin position="117"/>
        <end position="252"/>
    </location>
</feature>
<dbReference type="EMBL" id="ASHL01000004">
    <property type="protein sequence ID" value="EPD13305.1"/>
    <property type="molecule type" value="Genomic_DNA"/>
</dbReference>
<dbReference type="InterPro" id="IPR046921">
    <property type="entry name" value="ABC-3C_CTD11"/>
</dbReference>
<evidence type="ECO:0000259" key="1">
    <source>
        <dbReference type="Pfam" id="PF13391"/>
    </source>
</evidence>
<dbReference type="InterPro" id="IPR003615">
    <property type="entry name" value="HNH_nuc"/>
</dbReference>
<reference evidence="3 4" key="1">
    <citation type="journal article" date="2013" name="Genome Announc.">
        <title>Genome Sequence of the Pyrene- and Fluoranthene-Degrading Bacterium Cycloclasticus sp. Strain PY97M.</title>
        <authorList>
            <person name="Cui Z."/>
            <person name="Xu G."/>
            <person name="Li Q."/>
            <person name="Gao W."/>
            <person name="Zheng L."/>
        </authorList>
    </citation>
    <scope>NUCLEOTIDE SEQUENCE [LARGE SCALE GENOMIC DNA]</scope>
    <source>
        <strain evidence="3 4">PY97M</strain>
    </source>
</reference>
<evidence type="ECO:0000259" key="2">
    <source>
        <dbReference type="Pfam" id="PF20277"/>
    </source>
</evidence>
<protein>
    <recommendedName>
        <fullName evidence="5">HNH endonuclease</fullName>
    </recommendedName>
</protein>
<name>A0AB33Z1X6_9GAMM</name>
<accession>A0AB33Z1X6</accession>
<gene>
    <name evidence="3" type="ORF">L196_06670</name>
</gene>
<proteinExistence type="predicted"/>
<evidence type="ECO:0000313" key="3">
    <source>
        <dbReference type="EMBL" id="EPD13305.1"/>
    </source>
</evidence>
<comment type="caution">
    <text evidence="3">The sequence shown here is derived from an EMBL/GenBank/DDBJ whole genome shotgun (WGS) entry which is preliminary data.</text>
</comment>
<evidence type="ECO:0000313" key="4">
    <source>
        <dbReference type="Proteomes" id="UP000015462"/>
    </source>
</evidence>
<dbReference type="Proteomes" id="UP000015462">
    <property type="component" value="Unassembled WGS sequence"/>
</dbReference>
<feature type="domain" description="HNH nuclease" evidence="1">
    <location>
        <begin position="43"/>
        <end position="90"/>
    </location>
</feature>
<dbReference type="RefSeq" id="WP_016390420.1">
    <property type="nucleotide sequence ID" value="NZ_KE646807.1"/>
</dbReference>
<evidence type="ECO:0008006" key="5">
    <source>
        <dbReference type="Google" id="ProtNLM"/>
    </source>
</evidence>
<dbReference type="AlphaFoldDB" id="A0AB33Z1X6"/>